<gene>
    <name evidence="1" type="ORF">IWT140_01724</name>
</gene>
<keyword evidence="2" id="KW-1185">Reference proteome</keyword>
<name>A0A1Z5IQQ2_9LACO</name>
<sequence>MDDSKFNTYRQLAIRGRALINKSFKDPERQKVESMTEKIKALDKKIAATDDRQFRLGLRVDRQKMTWERSYYKRHSIQVDVDNCKHNIKTYLGELNKRQHTKITVDEFLGDDR</sequence>
<evidence type="ECO:0000313" key="1">
    <source>
        <dbReference type="EMBL" id="GAX04087.1"/>
    </source>
</evidence>
<comment type="caution">
    <text evidence="1">The sequence shown here is derived from an EMBL/GenBank/DDBJ whole genome shotgun (WGS) entry which is preliminary data.</text>
</comment>
<reference evidence="1 2" key="1">
    <citation type="submission" date="2015-11" db="EMBL/GenBank/DDBJ databases">
        <title>Draft genome sequences of new species of the genus Lactobacillus isolated from orchardgrass silage.</title>
        <authorList>
            <person name="Tohno M."/>
            <person name="Tanizawa Y."/>
            <person name="Arita M."/>
        </authorList>
    </citation>
    <scope>NUCLEOTIDE SEQUENCE [LARGE SCALE GENOMIC DNA]</scope>
    <source>
        <strain evidence="1 2">IWT140</strain>
    </source>
</reference>
<accession>A0A1Z5IQQ2</accession>
<organism evidence="1 2">
    <name type="scientific">Secundilactobacillus pentosiphilus</name>
    <dbReference type="NCBI Taxonomy" id="1714682"/>
    <lineage>
        <taxon>Bacteria</taxon>
        <taxon>Bacillati</taxon>
        <taxon>Bacillota</taxon>
        <taxon>Bacilli</taxon>
        <taxon>Lactobacillales</taxon>
        <taxon>Lactobacillaceae</taxon>
        <taxon>Secundilactobacillus</taxon>
    </lineage>
</organism>
<evidence type="ECO:0000313" key="2">
    <source>
        <dbReference type="Proteomes" id="UP000198430"/>
    </source>
</evidence>
<dbReference type="AlphaFoldDB" id="A0A1Z5IQQ2"/>
<dbReference type="Proteomes" id="UP000198430">
    <property type="component" value="Unassembled WGS sequence"/>
</dbReference>
<proteinExistence type="predicted"/>
<dbReference type="RefSeq" id="WP_089089046.1">
    <property type="nucleotide sequence ID" value="NZ_BCMH01000012.1"/>
</dbReference>
<protein>
    <submittedName>
        <fullName evidence="1">Uncharacterized protein</fullName>
    </submittedName>
</protein>
<dbReference type="EMBL" id="BCMH01000012">
    <property type="protein sequence ID" value="GAX04087.1"/>
    <property type="molecule type" value="Genomic_DNA"/>
</dbReference>